<evidence type="ECO:0000256" key="1">
    <source>
        <dbReference type="SAM" id="Phobius"/>
    </source>
</evidence>
<feature type="transmembrane region" description="Helical" evidence="1">
    <location>
        <begin position="171"/>
        <end position="188"/>
    </location>
</feature>
<proteinExistence type="predicted"/>
<feature type="transmembrane region" description="Helical" evidence="1">
    <location>
        <begin position="91"/>
        <end position="109"/>
    </location>
</feature>
<dbReference type="AlphaFoldDB" id="A0A4Q0VVE8"/>
<protein>
    <submittedName>
        <fullName evidence="2">Uncharacterized protein</fullName>
    </submittedName>
</protein>
<dbReference type="EMBL" id="QOUX01000021">
    <property type="protein sequence ID" value="RXJ02747.1"/>
    <property type="molecule type" value="Genomic_DNA"/>
</dbReference>
<sequence length="255" mass="30069">MDNQTNTQNYRYYRAHVSPYNTNIIQLRNPWVPVWWSAAFPGMGHMMHGAYIKGFILFLWEFLINLNANINLAMVYSFTGQFELAKQVIDTRWVLLYIPVYIISMWDCYRKTIDINKLYIIANYEKAPIVPFKLGIMGINFLDRRQPLLSMIWSMLMPGMGHLYLRRIPTGFFLLFCWILCTYFSNILNSLHLTLLGDFSTATAVLNAQWALFLPSLYGFSLYESYSLAVEYNKLFKVEQSEYLKREYQTLDLKV</sequence>
<evidence type="ECO:0000313" key="2">
    <source>
        <dbReference type="EMBL" id="RXJ02747.1"/>
    </source>
</evidence>
<keyword evidence="1" id="KW-1133">Transmembrane helix</keyword>
<comment type="caution">
    <text evidence="2">The sequence shown here is derived from an EMBL/GenBank/DDBJ whole genome shotgun (WGS) entry which is preliminary data.</text>
</comment>
<accession>A0A4Q0VVE8</accession>
<feature type="transmembrane region" description="Helical" evidence="1">
    <location>
        <begin position="55"/>
        <end position="79"/>
    </location>
</feature>
<dbReference type="Proteomes" id="UP000290649">
    <property type="component" value="Unassembled WGS sequence"/>
</dbReference>
<gene>
    <name evidence="2" type="ORF">DS745_05395</name>
</gene>
<dbReference type="RefSeq" id="WP_129077255.1">
    <property type="nucleotide sequence ID" value="NZ_QOUX01000021.1"/>
</dbReference>
<organism evidence="2 3">
    <name type="scientific">Anaerobacillus alkaliphilus</name>
    <dbReference type="NCBI Taxonomy" id="1548597"/>
    <lineage>
        <taxon>Bacteria</taxon>
        <taxon>Bacillati</taxon>
        <taxon>Bacillota</taxon>
        <taxon>Bacilli</taxon>
        <taxon>Bacillales</taxon>
        <taxon>Bacillaceae</taxon>
        <taxon>Anaerobacillus</taxon>
    </lineage>
</organism>
<reference evidence="2 3" key="1">
    <citation type="journal article" date="2019" name="Int. J. Syst. Evol. Microbiol.">
        <title>Anaerobacillus alkaliphilus sp. nov., a novel alkaliphilic and moderately halophilic bacterium.</title>
        <authorList>
            <person name="Borsodi A.K."/>
            <person name="Aszalos J.M."/>
            <person name="Bihari P."/>
            <person name="Nagy I."/>
            <person name="Schumann P."/>
            <person name="Sproer C."/>
            <person name="Kovacs A.L."/>
            <person name="Boka K."/>
            <person name="Dobosy P."/>
            <person name="Ovari M."/>
            <person name="Szili-Kovacs T."/>
            <person name="Toth E."/>
        </authorList>
    </citation>
    <scope>NUCLEOTIDE SEQUENCE [LARGE SCALE GENOMIC DNA]</scope>
    <source>
        <strain evidence="2 3">B16-10</strain>
    </source>
</reference>
<keyword evidence="3" id="KW-1185">Reference proteome</keyword>
<evidence type="ECO:0000313" key="3">
    <source>
        <dbReference type="Proteomes" id="UP000290649"/>
    </source>
</evidence>
<dbReference type="OrthoDB" id="1681403at2"/>
<name>A0A4Q0VVE8_9BACI</name>
<keyword evidence="1" id="KW-0472">Membrane</keyword>
<keyword evidence="1" id="KW-0812">Transmembrane</keyword>